<dbReference type="Proteomes" id="UP000199111">
    <property type="component" value="Unassembled WGS sequence"/>
</dbReference>
<dbReference type="AlphaFoldDB" id="A0A1I3M810"/>
<protein>
    <submittedName>
        <fullName evidence="2">Uncharacterized protein</fullName>
    </submittedName>
</protein>
<feature type="transmembrane region" description="Helical" evidence="1">
    <location>
        <begin position="120"/>
        <end position="140"/>
    </location>
</feature>
<feature type="transmembrane region" description="Helical" evidence="1">
    <location>
        <begin position="41"/>
        <end position="60"/>
    </location>
</feature>
<keyword evidence="1" id="KW-0812">Transmembrane</keyword>
<name>A0A1I3M810_9ACTN</name>
<evidence type="ECO:0000256" key="1">
    <source>
        <dbReference type="SAM" id="Phobius"/>
    </source>
</evidence>
<keyword evidence="3" id="KW-1185">Reference proteome</keyword>
<feature type="transmembrane region" description="Helical" evidence="1">
    <location>
        <begin position="89"/>
        <end position="108"/>
    </location>
</feature>
<feature type="transmembrane region" description="Helical" evidence="1">
    <location>
        <begin position="13"/>
        <end position="34"/>
    </location>
</feature>
<organism evidence="2 3">
    <name type="scientific">Streptosporangium canum</name>
    <dbReference type="NCBI Taxonomy" id="324952"/>
    <lineage>
        <taxon>Bacteria</taxon>
        <taxon>Bacillati</taxon>
        <taxon>Actinomycetota</taxon>
        <taxon>Actinomycetes</taxon>
        <taxon>Streptosporangiales</taxon>
        <taxon>Streptosporangiaceae</taxon>
        <taxon>Streptosporangium</taxon>
    </lineage>
</organism>
<keyword evidence="1" id="KW-1133">Transmembrane helix</keyword>
<dbReference type="GeneID" id="96297921"/>
<dbReference type="RefSeq" id="WP_093886811.1">
    <property type="nucleotide sequence ID" value="NZ_FOQY01000005.1"/>
</dbReference>
<sequence>MFDEILGLPAHPLIIHAAVVLTPLLAVLAAVYALAPRTRAVLHWAVTALAVAVPVAVFAARQSGEALKDKRFSSVDGPLGLRIAEHEGFATPLLSAALALGVLSLALVHVSRAERYGRPVGRVVSALTVAAAVVAGYYVLRAGHSGAMAVWGS</sequence>
<reference evidence="3" key="1">
    <citation type="submission" date="2016-10" db="EMBL/GenBank/DDBJ databases">
        <authorList>
            <person name="Varghese N."/>
            <person name="Submissions S."/>
        </authorList>
    </citation>
    <scope>NUCLEOTIDE SEQUENCE [LARGE SCALE GENOMIC DNA]</scope>
    <source>
        <strain evidence="3">CGMCC 4.2126</strain>
    </source>
</reference>
<evidence type="ECO:0000313" key="2">
    <source>
        <dbReference type="EMBL" id="SFI93179.1"/>
    </source>
</evidence>
<proteinExistence type="predicted"/>
<keyword evidence="1" id="KW-0472">Membrane</keyword>
<gene>
    <name evidence="2" type="ORF">SAMN05216275_105402</name>
</gene>
<dbReference type="EMBL" id="FOQY01000005">
    <property type="protein sequence ID" value="SFI93179.1"/>
    <property type="molecule type" value="Genomic_DNA"/>
</dbReference>
<accession>A0A1I3M810</accession>
<evidence type="ECO:0000313" key="3">
    <source>
        <dbReference type="Proteomes" id="UP000199111"/>
    </source>
</evidence>